<dbReference type="PROSITE" id="PS51257">
    <property type="entry name" value="PROKAR_LIPOPROTEIN"/>
    <property type="match status" value="1"/>
</dbReference>
<keyword evidence="4" id="KW-1185">Reference proteome</keyword>
<sequence length="51" mass="6281">MDLKDWAITIASVLGCIKLGFEIAEKFEERWKKWKKEREKKKKRSTKKRKR</sequence>
<reference evidence="2 3" key="1">
    <citation type="submission" date="2016-10" db="EMBL/GenBank/DDBJ databases">
        <authorList>
            <person name="de Groot N.N."/>
        </authorList>
    </citation>
    <scope>NUCLEOTIDE SEQUENCE [LARGE SCALE GENOMIC DNA]</scope>
    <source>
        <strain evidence="2 3">L 420-91</strain>
    </source>
</reference>
<accession>A0A1G8FF14</accession>
<evidence type="ECO:0000313" key="3">
    <source>
        <dbReference type="Proteomes" id="UP000198956"/>
    </source>
</evidence>
<reference evidence="1 4" key="2">
    <citation type="submission" date="2021-08" db="EMBL/GenBank/DDBJ databases">
        <title>Complete genome sequence of the strain Aneurinibacillus thermoaerophilus CCM 8960.</title>
        <authorList>
            <person name="Musilova J."/>
            <person name="Kourilova X."/>
            <person name="Pernicova I."/>
            <person name="Bezdicek M."/>
            <person name="Lengerova M."/>
            <person name="Obruca S."/>
            <person name="Sedlar K."/>
        </authorList>
    </citation>
    <scope>NUCLEOTIDE SEQUENCE [LARGE SCALE GENOMIC DNA]</scope>
    <source>
        <strain evidence="1 4">CCM 8960</strain>
    </source>
</reference>
<dbReference type="RefSeq" id="WP_156424017.1">
    <property type="nucleotide sequence ID" value="NZ_CP080764.1"/>
</dbReference>
<dbReference type="EMBL" id="CP080764">
    <property type="protein sequence ID" value="QYY43103.1"/>
    <property type="molecule type" value="Genomic_DNA"/>
</dbReference>
<proteinExistence type="predicted"/>
<dbReference type="GeneID" id="97140125"/>
<evidence type="ECO:0000313" key="1">
    <source>
        <dbReference type="EMBL" id="QYY43103.1"/>
    </source>
</evidence>
<dbReference type="Proteomes" id="UP000826616">
    <property type="component" value="Chromosome"/>
</dbReference>
<organism evidence="2 3">
    <name type="scientific">Aneurinibacillus thermoaerophilus</name>
    <dbReference type="NCBI Taxonomy" id="143495"/>
    <lineage>
        <taxon>Bacteria</taxon>
        <taxon>Bacillati</taxon>
        <taxon>Bacillota</taxon>
        <taxon>Bacilli</taxon>
        <taxon>Bacillales</taxon>
        <taxon>Paenibacillaceae</taxon>
        <taxon>Aneurinibacillus group</taxon>
        <taxon>Aneurinibacillus</taxon>
    </lineage>
</organism>
<evidence type="ECO:0000313" key="2">
    <source>
        <dbReference type="EMBL" id="SDH80632.1"/>
    </source>
</evidence>
<name>A0A1G8FF14_ANETH</name>
<evidence type="ECO:0000313" key="4">
    <source>
        <dbReference type="Proteomes" id="UP000826616"/>
    </source>
</evidence>
<protein>
    <submittedName>
        <fullName evidence="2">Uncharacterized protein</fullName>
    </submittedName>
</protein>
<dbReference type="Proteomes" id="UP000198956">
    <property type="component" value="Unassembled WGS sequence"/>
</dbReference>
<dbReference type="EMBL" id="FNDE01000064">
    <property type="protein sequence ID" value="SDH80632.1"/>
    <property type="molecule type" value="Genomic_DNA"/>
</dbReference>
<gene>
    <name evidence="1" type="ORF">K3F53_01970</name>
    <name evidence="2" type="ORF">SAMN04489735_106410</name>
</gene>
<dbReference type="AlphaFoldDB" id="A0A1G8FF14"/>